<dbReference type="InterPro" id="IPR039156">
    <property type="entry name" value="PHAF1/BROMI"/>
</dbReference>
<dbReference type="PANTHER" id="PTHR13465">
    <property type="entry name" value="UPF0183 PROTEIN"/>
    <property type="match status" value="1"/>
</dbReference>
<reference evidence="2" key="1">
    <citation type="submission" date="2025-08" db="UniProtKB">
        <authorList>
            <consortium name="Ensembl"/>
        </authorList>
    </citation>
    <scope>IDENTIFICATION</scope>
</reference>
<proteinExistence type="inferred from homology"/>
<dbReference type="Ensembl" id="ENSDLAT00005035116.2">
    <property type="protein sequence ID" value="ENSDLAP00005032901.2"/>
    <property type="gene ID" value="ENSDLAG00005014692.2"/>
</dbReference>
<reference evidence="2" key="2">
    <citation type="submission" date="2025-09" db="UniProtKB">
        <authorList>
            <consortium name="Ensembl"/>
        </authorList>
    </citation>
    <scope>IDENTIFICATION</scope>
</reference>
<keyword evidence="3" id="KW-1185">Reference proteome</keyword>
<evidence type="ECO:0000313" key="2">
    <source>
        <dbReference type="Ensembl" id="ENSDLAP00005032901.2"/>
    </source>
</evidence>
<dbReference type="GO" id="GO:0030672">
    <property type="term" value="C:synaptic vesicle membrane"/>
    <property type="evidence" value="ECO:0007669"/>
    <property type="project" value="TreeGrafter"/>
</dbReference>
<dbReference type="PANTHER" id="PTHR13465:SF2">
    <property type="entry name" value="PHAGOSOME ASSEMBLY FACTOR 1"/>
    <property type="match status" value="1"/>
</dbReference>
<organism evidence="2 3">
    <name type="scientific">Dicentrarchus labrax</name>
    <name type="common">European seabass</name>
    <name type="synonym">Morone labrax</name>
    <dbReference type="NCBI Taxonomy" id="13489"/>
    <lineage>
        <taxon>Eukaryota</taxon>
        <taxon>Metazoa</taxon>
        <taxon>Chordata</taxon>
        <taxon>Craniata</taxon>
        <taxon>Vertebrata</taxon>
        <taxon>Euteleostomi</taxon>
        <taxon>Actinopterygii</taxon>
        <taxon>Neopterygii</taxon>
        <taxon>Teleostei</taxon>
        <taxon>Neoteleostei</taxon>
        <taxon>Acanthomorphata</taxon>
        <taxon>Eupercaria</taxon>
        <taxon>Moronidae</taxon>
        <taxon>Dicentrarchus</taxon>
    </lineage>
</organism>
<dbReference type="AlphaFoldDB" id="A0A8C4GUU8"/>
<dbReference type="GeneTree" id="ENSGT00940000153528"/>
<protein>
    <submittedName>
        <fullName evidence="2">Phagosome assembly factor 1</fullName>
    </submittedName>
</protein>
<evidence type="ECO:0000256" key="1">
    <source>
        <dbReference type="ARBA" id="ARBA00024339"/>
    </source>
</evidence>
<accession>A0A8C4GUU8</accession>
<dbReference type="Proteomes" id="UP000694389">
    <property type="component" value="Unassembled WGS sequence"/>
</dbReference>
<dbReference type="GO" id="GO:0030425">
    <property type="term" value="C:dendrite"/>
    <property type="evidence" value="ECO:0007669"/>
    <property type="project" value="TreeGrafter"/>
</dbReference>
<gene>
    <name evidence="2" type="primary">phaf1</name>
</gene>
<comment type="similarity">
    <text evidence="1">Belongs to the PHAF1 family.</text>
</comment>
<dbReference type="InterPro" id="IPR005373">
    <property type="entry name" value="PHAF1"/>
</dbReference>
<evidence type="ECO:0000313" key="3">
    <source>
        <dbReference type="Proteomes" id="UP000694389"/>
    </source>
</evidence>
<dbReference type="GO" id="GO:0043001">
    <property type="term" value="P:Golgi to plasma membrane protein transport"/>
    <property type="evidence" value="ECO:0007669"/>
    <property type="project" value="TreeGrafter"/>
</dbReference>
<sequence>MLDLEVVPERSLGNEQWEFALGMPLAQAISILQKHCRIIKNVQVLYSEQLVQESLFKQQCKVIEVYDLSKVKLKYCGVHFNSQAIAPTIEQIDQSFGATHPGVYNAAEQLFHLNFRGLSFSFQLDSWNEAPKYEPNFAMGLASLQIPHGAMVKRMHIYTGNNLQETRAPVMPLACFLGNIFAECVDVLRDRAGPLGLKLRLLTAGCGPGVMADSKVRSLERNIYFGDSCQDVLGALGSPHKVFYKSEDKMKIHSPSPHKQVPSKCNDYFFNYFTLGVDILFDSTSHLVKKFVLHTNFPGHYNFNIYHRCDFKIPLVIKKGETWDQIQELLGHPMEKPVVLHRSSSANNTNPFGSTFCFGLQRMIFEVMQNNHIASVTLYGAPRTASQARPESSSSSH</sequence>
<name>A0A8C4GUU8_DICLA</name>
<dbReference type="Pfam" id="PF03676">
    <property type="entry name" value="PHAF1"/>
    <property type="match status" value="1"/>
</dbReference>
<dbReference type="GO" id="GO:0005802">
    <property type="term" value="C:trans-Golgi network"/>
    <property type="evidence" value="ECO:0007669"/>
    <property type="project" value="TreeGrafter"/>
</dbReference>